<dbReference type="GO" id="GO:0008610">
    <property type="term" value="P:lipid biosynthetic process"/>
    <property type="evidence" value="ECO:0000318"/>
    <property type="project" value="GO_Central"/>
</dbReference>
<dbReference type="InterPro" id="IPR012223">
    <property type="entry name" value="TEII"/>
</dbReference>
<dbReference type="Pfam" id="PF00975">
    <property type="entry name" value="Thioesterase"/>
    <property type="match status" value="1"/>
</dbReference>
<accession>Q7NJ98</accession>
<evidence type="ECO:0000313" key="4">
    <source>
        <dbReference type="Proteomes" id="UP000000557"/>
    </source>
</evidence>
<dbReference type="ESTHER" id="glovi-q7nj98">
    <property type="family name" value="Thioesterase"/>
</dbReference>
<dbReference type="PhylomeDB" id="Q7NJ98"/>
<evidence type="ECO:0000256" key="1">
    <source>
        <dbReference type="ARBA" id="ARBA00007169"/>
    </source>
</evidence>
<evidence type="ECO:0000259" key="2">
    <source>
        <dbReference type="Pfam" id="PF00975"/>
    </source>
</evidence>
<dbReference type="RefSeq" id="WP_011141932.1">
    <property type="nucleotide sequence ID" value="NC_005125.1"/>
</dbReference>
<gene>
    <name evidence="3" type="ordered locus">gll1934</name>
</gene>
<dbReference type="OrthoDB" id="2213423at2"/>
<organism evidence="3 4">
    <name type="scientific">Gloeobacter violaceus (strain ATCC 29082 / PCC 7421)</name>
    <dbReference type="NCBI Taxonomy" id="251221"/>
    <lineage>
        <taxon>Bacteria</taxon>
        <taxon>Bacillati</taxon>
        <taxon>Cyanobacteriota</taxon>
        <taxon>Cyanophyceae</taxon>
        <taxon>Gloeobacterales</taxon>
        <taxon>Gloeobacteraceae</taxon>
        <taxon>Gloeobacter</taxon>
    </lineage>
</organism>
<protein>
    <submittedName>
        <fullName evidence="3">Gll1934 protein</fullName>
    </submittedName>
</protein>
<dbReference type="AlphaFoldDB" id="Q7NJ98"/>
<dbReference type="InterPro" id="IPR001031">
    <property type="entry name" value="Thioesterase"/>
</dbReference>
<dbReference type="HOGENOM" id="CLU_070456_1_1_3"/>
<dbReference type="SUPFAM" id="SSF53474">
    <property type="entry name" value="alpha/beta-Hydrolases"/>
    <property type="match status" value="1"/>
</dbReference>
<dbReference type="InterPro" id="IPR029058">
    <property type="entry name" value="AB_hydrolase_fold"/>
</dbReference>
<reference evidence="3 4" key="1">
    <citation type="journal article" date="2003" name="DNA Res.">
        <title>Complete genome structure of Gloeobacter violaceus PCC 7421, a cyanobacterium that lacks thylakoids.</title>
        <authorList>
            <person name="Nakamura Y."/>
            <person name="Kaneko T."/>
            <person name="Sato S."/>
            <person name="Mimuro M."/>
            <person name="Miyashita H."/>
            <person name="Tsuchiya T."/>
            <person name="Sasamoto S."/>
            <person name="Watanabe A."/>
            <person name="Kawashima K."/>
            <person name="Kishida Y."/>
            <person name="Kiyokawa C."/>
            <person name="Kohara M."/>
            <person name="Matsumoto M."/>
            <person name="Matsuno A."/>
            <person name="Nakazaki N."/>
            <person name="Shimpo S."/>
            <person name="Takeuchi C."/>
            <person name="Yamada M."/>
            <person name="Tabata S."/>
        </authorList>
    </citation>
    <scope>NUCLEOTIDE SEQUENCE [LARGE SCALE GENOMIC DNA]</scope>
    <source>
        <strain evidence="4">ATCC 29082 / PCC 7421</strain>
    </source>
</reference>
<dbReference type="eggNOG" id="COG3208">
    <property type="taxonomic scope" value="Bacteria"/>
</dbReference>
<dbReference type="Gene3D" id="3.40.50.1820">
    <property type="entry name" value="alpha/beta hydrolase"/>
    <property type="match status" value="1"/>
</dbReference>
<dbReference type="PANTHER" id="PTHR11487:SF0">
    <property type="entry name" value="S-ACYL FATTY ACID SYNTHASE THIOESTERASE, MEDIUM CHAIN"/>
    <property type="match status" value="1"/>
</dbReference>
<dbReference type="PANTHER" id="PTHR11487">
    <property type="entry name" value="THIOESTERASE"/>
    <property type="match status" value="1"/>
</dbReference>
<sequence length="262" mass="29329">MNLPNNHLGSAPYFAAAEWFRWCTPNPGARLRLFCFPHAGCGASVYREWRTGLPEAIEVRPCQLPGRENLTRLPMPLRLPELIDALVSVLVPHLDRPFAFFGHSMGALVSFELARQLRRQHLPLPVCLLVASRRAPQLTSPMPASDLLSEEALLAWVRKVGGTPEALLAHPKWREHYLGILRADLRLTEHYLYRPEPPLGCPVFAYGGTHDTVVTHPQLAAWREQTASAFTLQMLPGGHIFDPPMVQQQLASMADRLGSFLI</sequence>
<dbReference type="EnsemblBacteria" id="BAC89875">
    <property type="protein sequence ID" value="BAC89875"/>
    <property type="gene ID" value="BAC89875"/>
</dbReference>
<comment type="similarity">
    <text evidence="1">Belongs to the thioesterase family.</text>
</comment>
<reference evidence="3 4" key="2">
    <citation type="journal article" date="2003" name="DNA Res.">
        <title>Complete genome structure of Gloeobacter violaceus PCC 7421, a cyanobacterium that lacks thylakoids (supplement).</title>
        <authorList>
            <person name="Nakamura Y."/>
            <person name="Kaneko T."/>
            <person name="Sato S."/>
            <person name="Mimuro M."/>
            <person name="Miyashita H."/>
            <person name="Tsuchiya T."/>
            <person name="Sasamoto S."/>
            <person name="Watanabe A."/>
            <person name="Kawashima K."/>
            <person name="Kishida Y."/>
            <person name="Kiyokawa C."/>
            <person name="Kohara M."/>
            <person name="Matsumoto M."/>
            <person name="Matsuno A."/>
            <person name="Nakazaki N."/>
            <person name="Shimpo S."/>
            <person name="Takeuchi C."/>
            <person name="Yamada M."/>
            <person name="Tabata S."/>
        </authorList>
    </citation>
    <scope>NUCLEOTIDE SEQUENCE [LARGE SCALE GENOMIC DNA]</scope>
    <source>
        <strain evidence="4">ATCC 29082 / PCC 7421</strain>
    </source>
</reference>
<dbReference type="InParanoid" id="Q7NJ98"/>
<proteinExistence type="inferred from homology"/>
<dbReference type="EMBL" id="BA000045">
    <property type="protein sequence ID" value="BAC89875.1"/>
    <property type="molecule type" value="Genomic_DNA"/>
</dbReference>
<dbReference type="STRING" id="251221.gene:10759426"/>
<feature type="domain" description="Thioesterase" evidence="2">
    <location>
        <begin position="32"/>
        <end position="241"/>
    </location>
</feature>
<name>Q7NJ98_GLOVI</name>
<keyword evidence="4" id="KW-1185">Reference proteome</keyword>
<evidence type="ECO:0000313" key="3">
    <source>
        <dbReference type="EMBL" id="BAC89875.1"/>
    </source>
</evidence>
<dbReference type="KEGG" id="gvi:gll1934"/>
<dbReference type="Proteomes" id="UP000000557">
    <property type="component" value="Chromosome"/>
</dbReference>